<dbReference type="SUPFAM" id="SSF69118">
    <property type="entry name" value="AhpD-like"/>
    <property type="match status" value="1"/>
</dbReference>
<dbReference type="InterPro" id="IPR003779">
    <property type="entry name" value="CMD-like"/>
</dbReference>
<dbReference type="InterPro" id="IPR029058">
    <property type="entry name" value="AB_hydrolase_fold"/>
</dbReference>
<dbReference type="InterPro" id="IPR029032">
    <property type="entry name" value="AhpD-like"/>
</dbReference>
<evidence type="ECO:0000313" key="5">
    <source>
        <dbReference type="Proteomes" id="UP000020773"/>
    </source>
</evidence>
<dbReference type="PANTHER" id="PTHR47751">
    <property type="entry name" value="SUPERFAMILY HYDROLASE, PUTATIVE (AFU_ORTHOLOGUE AFUA_2G16580)-RELATED"/>
    <property type="match status" value="1"/>
</dbReference>
<name>A0A015V6G7_BACFG</name>
<evidence type="ECO:0000259" key="2">
    <source>
        <dbReference type="Pfam" id="PF02627"/>
    </source>
</evidence>
<dbReference type="Proteomes" id="UP000020773">
    <property type="component" value="Unassembled WGS sequence"/>
</dbReference>
<dbReference type="InterPro" id="IPR000383">
    <property type="entry name" value="Xaa-Pro-like_dom"/>
</dbReference>
<dbReference type="AlphaFoldDB" id="A0A015V6G7"/>
<feature type="domain" description="Carboxymuconolactone decarboxylase-like" evidence="2">
    <location>
        <begin position="142"/>
        <end position="210"/>
    </location>
</feature>
<dbReference type="PATRIC" id="fig|1339316.3.peg.2196"/>
<protein>
    <submittedName>
        <fullName evidence="4">Carboxymuconolactone decarboxylase family protein</fullName>
    </submittedName>
</protein>
<organism evidence="4 5">
    <name type="scientific">Bacteroides fragilis str. 3998T(B)3</name>
    <dbReference type="NCBI Taxonomy" id="1339316"/>
    <lineage>
        <taxon>Bacteria</taxon>
        <taxon>Pseudomonadati</taxon>
        <taxon>Bacteroidota</taxon>
        <taxon>Bacteroidia</taxon>
        <taxon>Bacteroidales</taxon>
        <taxon>Bacteroidaceae</taxon>
        <taxon>Bacteroides</taxon>
    </lineage>
</organism>
<dbReference type="InterPro" id="IPR051411">
    <property type="entry name" value="Polyketide_trans_af380"/>
</dbReference>
<dbReference type="Pfam" id="PF02627">
    <property type="entry name" value="CMD"/>
    <property type="match status" value="2"/>
</dbReference>
<dbReference type="GO" id="GO:0051920">
    <property type="term" value="F:peroxiredoxin activity"/>
    <property type="evidence" value="ECO:0007669"/>
    <property type="project" value="InterPro"/>
</dbReference>
<dbReference type="EMBL" id="JGDB01000261">
    <property type="protein sequence ID" value="EXY89036.1"/>
    <property type="molecule type" value="Genomic_DNA"/>
</dbReference>
<reference evidence="4 5" key="1">
    <citation type="submission" date="2014-02" db="EMBL/GenBank/DDBJ databases">
        <authorList>
            <person name="Sears C."/>
            <person name="Carroll K."/>
            <person name="Sack B.R."/>
            <person name="Qadri F."/>
            <person name="Myers L.L."/>
            <person name="Chung G.-T."/>
            <person name="Escheverria P."/>
            <person name="Fraser C.M."/>
            <person name="Sadzewicz L."/>
            <person name="Shefchek K.A."/>
            <person name="Tallon L."/>
            <person name="Das S.P."/>
            <person name="Daugherty S."/>
            <person name="Mongodin E.F."/>
        </authorList>
    </citation>
    <scope>NUCLEOTIDE SEQUENCE [LARGE SCALE GENOMIC DNA]</scope>
    <source>
        <strain evidence="4">3998T</strain>
        <strain evidence="5">3998T(B)3</strain>
    </source>
</reference>
<dbReference type="PANTHER" id="PTHR47751:SF1">
    <property type="entry name" value="SUPERFAMILY HYDROLASE, PUTATIVE (AFU_ORTHOLOGUE AFUA_2G16580)-RELATED"/>
    <property type="match status" value="1"/>
</dbReference>
<comment type="caution">
    <text evidence="4">The sequence shown here is derived from an EMBL/GenBank/DDBJ whole genome shotgun (WGS) entry which is preliminary data.</text>
</comment>
<gene>
    <name evidence="4" type="ORF">M125_2290</name>
    <name evidence="3" type="ORF">M125_4299</name>
</gene>
<dbReference type="Gene3D" id="1.20.1290.10">
    <property type="entry name" value="AhpD-like"/>
    <property type="match status" value="1"/>
</dbReference>
<feature type="domain" description="Carboxymuconolactone decarboxylase-like" evidence="2">
    <location>
        <begin position="23"/>
        <end position="86"/>
    </location>
</feature>
<dbReference type="GO" id="GO:0016787">
    <property type="term" value="F:hydrolase activity"/>
    <property type="evidence" value="ECO:0007669"/>
    <property type="project" value="InterPro"/>
</dbReference>
<evidence type="ECO:0000313" key="4">
    <source>
        <dbReference type="EMBL" id="EXY90986.1"/>
    </source>
</evidence>
<feature type="domain" description="Xaa-Pro dipeptidyl-peptidase-like" evidence="1">
    <location>
        <begin position="249"/>
        <end position="415"/>
    </location>
</feature>
<accession>A0A015V6G7</accession>
<dbReference type="RefSeq" id="WP_042971424.1">
    <property type="nucleotide sequence ID" value="NZ_JGDB01000094.1"/>
</dbReference>
<dbReference type="Pfam" id="PF02129">
    <property type="entry name" value="Peptidase_S15"/>
    <property type="match status" value="1"/>
</dbReference>
<sequence length="535" mass="59889">MNKLITTIACLICCIVYTQAQNKDNMLSKKEQSIAAISMYAARGNQDSLKVILARGLDCGLTVSEEKEVLTQLYAYCGFPRSMGALVTLMNLTKERAAQGIKDEAGREPSPVKSSDMFVVGGQNQLKLFGRPALGEVLTFAPALDQFLKAHLFGDIFSRDNLDWRTRELSTVAALSVLDGVKNELNTHIAHAKHNGVTQAQIDEVLIMAARCRNGMVLSESDEPAKTFQTDPTITVRKVFYKNRYDIMLCAEMYLPKDFNEAQHYAALIIGHPFGAVKEQCSGLYAQEMARRGYVTLAFDASYQGESGGEPRHTVSPDALVEDFSASVDWLGLQPFIDRNRIGVIGICGSGGFSVCAASLDPRIKALATVSMYDMGRAPRNGLGDSMTDEQRRKLLDEVAEQRWKEAETGEARIRFGTPEKLLGNANAVQKEFFDYYRNPLRGYHPRYQGIRFTSQAALMNFYPFAMIKEISPRPVLFIAGEHAHSRYFSEDAYQEASEPKELYIVPGANHVDLYDRMDKIPFEKISEFFWYALR</sequence>
<dbReference type="EMBL" id="JGDB01000094">
    <property type="protein sequence ID" value="EXY90986.1"/>
    <property type="molecule type" value="Genomic_DNA"/>
</dbReference>
<evidence type="ECO:0000313" key="3">
    <source>
        <dbReference type="EMBL" id="EXY89036.1"/>
    </source>
</evidence>
<evidence type="ECO:0000259" key="1">
    <source>
        <dbReference type="Pfam" id="PF02129"/>
    </source>
</evidence>
<dbReference type="Gene3D" id="3.40.50.1820">
    <property type="entry name" value="alpha/beta hydrolase"/>
    <property type="match status" value="1"/>
</dbReference>
<dbReference type="SUPFAM" id="SSF53474">
    <property type="entry name" value="alpha/beta-Hydrolases"/>
    <property type="match status" value="1"/>
</dbReference>
<dbReference type="Gene3D" id="1.10.10.800">
    <property type="match status" value="1"/>
</dbReference>
<proteinExistence type="predicted"/>